<dbReference type="OrthoDB" id="202158at2759"/>
<protein>
    <submittedName>
        <fullName evidence="3">Pyruvate dehydrogenase complex component Pdx1</fullName>
    </submittedName>
</protein>
<organism evidence="3 4">
    <name type="scientific">Ascosphaera apis ARSEF 7405</name>
    <dbReference type="NCBI Taxonomy" id="392613"/>
    <lineage>
        <taxon>Eukaryota</taxon>
        <taxon>Fungi</taxon>
        <taxon>Dikarya</taxon>
        <taxon>Ascomycota</taxon>
        <taxon>Pezizomycotina</taxon>
        <taxon>Eurotiomycetes</taxon>
        <taxon>Eurotiomycetidae</taxon>
        <taxon>Onygenales</taxon>
        <taxon>Ascosphaeraceae</taxon>
        <taxon>Ascosphaera</taxon>
    </lineage>
</organism>
<dbReference type="PROSITE" id="PS51826">
    <property type="entry name" value="PSBD"/>
    <property type="match status" value="1"/>
</dbReference>
<feature type="domain" description="Peripheral subunit-binding (PSBD)" evidence="2">
    <location>
        <begin position="48"/>
        <end position="88"/>
    </location>
</feature>
<dbReference type="SUPFAM" id="SSF47005">
    <property type="entry name" value="Peripheral subunit-binding domain of 2-oxo acid dehydrogenase complex"/>
    <property type="match status" value="1"/>
</dbReference>
<proteinExistence type="inferred from homology"/>
<reference evidence="3 4" key="1">
    <citation type="journal article" date="2016" name="Genome Biol. Evol.">
        <title>Divergent and convergent evolution of fungal pathogenicity.</title>
        <authorList>
            <person name="Shang Y."/>
            <person name="Xiao G."/>
            <person name="Zheng P."/>
            <person name="Cen K."/>
            <person name="Zhan S."/>
            <person name="Wang C."/>
        </authorList>
    </citation>
    <scope>NUCLEOTIDE SEQUENCE [LARGE SCALE GENOMIC DNA]</scope>
    <source>
        <strain evidence="3 4">ARSEF 7405</strain>
    </source>
</reference>
<evidence type="ECO:0000313" key="4">
    <source>
        <dbReference type="Proteomes" id="UP000242877"/>
    </source>
</evidence>
<dbReference type="AlphaFoldDB" id="A0A166P6A2"/>
<evidence type="ECO:0000259" key="2">
    <source>
        <dbReference type="PROSITE" id="PS51826"/>
    </source>
</evidence>
<dbReference type="EMBL" id="AZGZ01000006">
    <property type="protein sequence ID" value="KZZ94650.1"/>
    <property type="molecule type" value="Genomic_DNA"/>
</dbReference>
<dbReference type="VEuPathDB" id="FungiDB:AAP_01950"/>
<sequence>MVANSTVAIGNVARGVSRVALKPCMVSSVRAASTASASTFTSQNTFYPLYPSVHQLLSEKGIPHGDIPKIRATGPKGRLLKGDVLCYIGELEQDASLKLAETIAKREHLDLSNIKIAPKAAAAQEGPVPPIPAQVEKVQVPTTTKLTVKISLAKAKVAQEELKKTLQCEVPLETLFAKAAKVANEQLPLSAAQLKEFKKETLFNEVLGAKISKPPFSRGNYVASVEPVKGKGVKSVKRRKMDIIDVLAGTKKPVKEATSTVESASADGEKVFYLTVPVEDEARGQAFLNRLKGILEDPSKMRLI</sequence>
<dbReference type="GO" id="GO:0016746">
    <property type="term" value="F:acyltransferase activity"/>
    <property type="evidence" value="ECO:0007669"/>
    <property type="project" value="InterPro"/>
</dbReference>
<evidence type="ECO:0000313" key="3">
    <source>
        <dbReference type="EMBL" id="KZZ94650.1"/>
    </source>
</evidence>
<dbReference type="Proteomes" id="UP000242877">
    <property type="component" value="Unassembled WGS sequence"/>
</dbReference>
<accession>A0A166P6A2</accession>
<dbReference type="Gene3D" id="4.10.320.10">
    <property type="entry name" value="E3-binding domain"/>
    <property type="match status" value="1"/>
</dbReference>
<name>A0A166P6A2_9EURO</name>
<dbReference type="InterPro" id="IPR004167">
    <property type="entry name" value="PSBD"/>
</dbReference>
<evidence type="ECO:0000256" key="1">
    <source>
        <dbReference type="ARBA" id="ARBA00007317"/>
    </source>
</evidence>
<dbReference type="Pfam" id="PF02817">
    <property type="entry name" value="E3_binding"/>
    <property type="match status" value="1"/>
</dbReference>
<keyword evidence="3" id="KW-0670">Pyruvate</keyword>
<dbReference type="InterPro" id="IPR036625">
    <property type="entry name" value="E3-bd_dom_sf"/>
</dbReference>
<comment type="caution">
    <text evidence="3">The sequence shown here is derived from an EMBL/GenBank/DDBJ whole genome shotgun (WGS) entry which is preliminary data.</text>
</comment>
<comment type="similarity">
    <text evidence="1">Belongs to the 2-oxoacid dehydrogenase family.</text>
</comment>
<gene>
    <name evidence="3" type="ORF">AAP_01950</name>
</gene>
<keyword evidence="4" id="KW-1185">Reference proteome</keyword>